<feature type="domain" description="Secretion system C-terminal sorting" evidence="1">
    <location>
        <begin position="419"/>
        <end position="484"/>
    </location>
</feature>
<proteinExistence type="predicted"/>
<dbReference type="InterPro" id="IPR026444">
    <property type="entry name" value="Secre_tail"/>
</dbReference>
<name>A0A644UL17_9ZZZZ</name>
<organism evidence="2">
    <name type="scientific">bioreactor metagenome</name>
    <dbReference type="NCBI Taxonomy" id="1076179"/>
    <lineage>
        <taxon>unclassified sequences</taxon>
        <taxon>metagenomes</taxon>
        <taxon>ecological metagenomes</taxon>
    </lineage>
</organism>
<dbReference type="Pfam" id="PF18962">
    <property type="entry name" value="Por_Secre_tail"/>
    <property type="match status" value="1"/>
</dbReference>
<dbReference type="EMBL" id="VSSQ01000128">
    <property type="protein sequence ID" value="MPL79605.1"/>
    <property type="molecule type" value="Genomic_DNA"/>
</dbReference>
<reference evidence="2" key="1">
    <citation type="submission" date="2019-08" db="EMBL/GenBank/DDBJ databases">
        <authorList>
            <person name="Kucharzyk K."/>
            <person name="Murdoch R.W."/>
            <person name="Higgins S."/>
            <person name="Loffler F."/>
        </authorList>
    </citation>
    <scope>NUCLEOTIDE SEQUENCE</scope>
</reference>
<evidence type="ECO:0000313" key="2">
    <source>
        <dbReference type="EMBL" id="MPL79605.1"/>
    </source>
</evidence>
<dbReference type="AlphaFoldDB" id="A0A644UL17"/>
<comment type="caution">
    <text evidence="2">The sequence shown here is derived from an EMBL/GenBank/DDBJ whole genome shotgun (WGS) entry which is preliminary data.</text>
</comment>
<accession>A0A644UL17</accession>
<sequence length="494" mass="57215">MKKFFISFLFLFIGVFNLNAQTLDSVYKDNNSKILKFDSCKYYVYLENKDSDNDGIWLSTLDSNRAIVHIDKDLNLVHYTNTSDGNALYRLFKADNKLYSFRTNYYDGTFFYYKYMDLVCHDTLGNLLFSQRIKNEGDDTIKWQNWDAIMLDNTDIIITLIDDSIHSANEKPIRFIRVDTSANVLTNKTYYKRVEAMDMIPFNNEHFLLSTTKSFMGNISTIYFINNNTLEIEDSINGRFAYNMRKVNDSIVAFNNTEYRTFNIGDNEYYEPYTYLYLMNTRAKYSYSIEDISNPFSDSIFYGVNYYNTSYNLSAIKNNIDFTNTDSIYSFFAFNKNWLENSDQILGTEIINFNSQGNVNFFYKTPIDIGSMTLKATSDGGLIIPYEGSTGGLYLYKFMPNGLNSILNIETKEKVNINVYPNPAKDYISVDFDSKNFNQAEIELYDMQGRLVKKTKLKAQKGNRIDVSSLKAGNYSYNILLNGNSFGGMMIVVE</sequence>
<protein>
    <recommendedName>
        <fullName evidence="1">Secretion system C-terminal sorting domain-containing protein</fullName>
    </recommendedName>
</protein>
<gene>
    <name evidence="2" type="ORF">SDC9_25489</name>
</gene>
<evidence type="ECO:0000259" key="1">
    <source>
        <dbReference type="Pfam" id="PF18962"/>
    </source>
</evidence>
<dbReference type="NCBIfam" id="TIGR04183">
    <property type="entry name" value="Por_Secre_tail"/>
    <property type="match status" value="1"/>
</dbReference>